<feature type="transmembrane region" description="Helical" evidence="5">
    <location>
        <begin position="62"/>
        <end position="90"/>
    </location>
</feature>
<organism evidence="7 8">
    <name type="scientific">Sediminibacterium roseum</name>
    <dbReference type="NCBI Taxonomy" id="1978412"/>
    <lineage>
        <taxon>Bacteria</taxon>
        <taxon>Pseudomonadati</taxon>
        <taxon>Bacteroidota</taxon>
        <taxon>Chitinophagia</taxon>
        <taxon>Chitinophagales</taxon>
        <taxon>Chitinophagaceae</taxon>
        <taxon>Sediminibacterium</taxon>
    </lineage>
</organism>
<sequence length="166" mass="19271">MRKLHDTIRGLILNMVDLFYPIFRRVMPLQTFRYAACGGFNTLLDISLFFVSYNFILYKQDVHFYSITIGAHIAAFLISFCITFPIGFYLSRYVVFQETSVSKRAQLKKYFMVVMGCLCLNYGFLKLFVNVFGWYPTPSKLVTTFFVVAFSYLTQKNYTFKGAVSG</sequence>
<keyword evidence="2 5" id="KW-0812">Transmembrane</keyword>
<feature type="transmembrane region" description="Helical" evidence="5">
    <location>
        <begin position="110"/>
        <end position="129"/>
    </location>
</feature>
<dbReference type="InterPro" id="IPR007267">
    <property type="entry name" value="GtrA_DPMS_TM"/>
</dbReference>
<evidence type="ECO:0000259" key="6">
    <source>
        <dbReference type="Pfam" id="PF04138"/>
    </source>
</evidence>
<accession>A0ABW9ZY24</accession>
<reference evidence="7 8" key="1">
    <citation type="submission" date="2020-01" db="EMBL/GenBank/DDBJ databases">
        <title>Genome analysis.</title>
        <authorList>
            <person name="Wu S."/>
            <person name="Wang G."/>
        </authorList>
    </citation>
    <scope>NUCLEOTIDE SEQUENCE [LARGE SCALE GENOMIC DNA]</scope>
    <source>
        <strain evidence="7 8">SYL130</strain>
    </source>
</reference>
<dbReference type="Pfam" id="PF04138">
    <property type="entry name" value="GtrA_DPMS_TM"/>
    <property type="match status" value="1"/>
</dbReference>
<keyword evidence="8" id="KW-1185">Reference proteome</keyword>
<gene>
    <name evidence="7" type="ORF">GWC95_14500</name>
</gene>
<comment type="subcellular location">
    <subcellularLocation>
        <location evidence="1">Membrane</location>
        <topology evidence="1">Multi-pass membrane protein</topology>
    </subcellularLocation>
</comment>
<evidence type="ECO:0000256" key="1">
    <source>
        <dbReference type="ARBA" id="ARBA00004141"/>
    </source>
</evidence>
<keyword evidence="3 5" id="KW-1133">Transmembrane helix</keyword>
<feature type="domain" description="GtrA/DPMS transmembrane" evidence="6">
    <location>
        <begin position="33"/>
        <end position="160"/>
    </location>
</feature>
<evidence type="ECO:0000313" key="7">
    <source>
        <dbReference type="EMBL" id="NCI51139.1"/>
    </source>
</evidence>
<evidence type="ECO:0000256" key="2">
    <source>
        <dbReference type="ARBA" id="ARBA00022692"/>
    </source>
</evidence>
<evidence type="ECO:0000313" key="8">
    <source>
        <dbReference type="Proteomes" id="UP000753802"/>
    </source>
</evidence>
<evidence type="ECO:0000256" key="5">
    <source>
        <dbReference type="SAM" id="Phobius"/>
    </source>
</evidence>
<dbReference type="RefSeq" id="WP_161819431.1">
    <property type="nucleotide sequence ID" value="NZ_JAACJS010000015.1"/>
</dbReference>
<evidence type="ECO:0000256" key="3">
    <source>
        <dbReference type="ARBA" id="ARBA00022989"/>
    </source>
</evidence>
<dbReference type="Proteomes" id="UP000753802">
    <property type="component" value="Unassembled WGS sequence"/>
</dbReference>
<proteinExistence type="predicted"/>
<evidence type="ECO:0000256" key="4">
    <source>
        <dbReference type="ARBA" id="ARBA00023136"/>
    </source>
</evidence>
<keyword evidence="4 5" id="KW-0472">Membrane</keyword>
<name>A0ABW9ZY24_9BACT</name>
<dbReference type="EMBL" id="JAACJS010000015">
    <property type="protein sequence ID" value="NCI51139.1"/>
    <property type="molecule type" value="Genomic_DNA"/>
</dbReference>
<comment type="caution">
    <text evidence="7">The sequence shown here is derived from an EMBL/GenBank/DDBJ whole genome shotgun (WGS) entry which is preliminary data.</text>
</comment>
<protein>
    <submittedName>
        <fullName evidence="7">GtrA family protein</fullName>
    </submittedName>
</protein>
<feature type="transmembrane region" description="Helical" evidence="5">
    <location>
        <begin position="34"/>
        <end position="56"/>
    </location>
</feature>